<protein>
    <submittedName>
        <fullName evidence="2">Transglutaminase-like putative cysteine protease</fullName>
    </submittedName>
</protein>
<evidence type="ECO:0000313" key="2">
    <source>
        <dbReference type="EMBL" id="MBB3927435.1"/>
    </source>
</evidence>
<dbReference type="EMBL" id="JACIDT010000012">
    <property type="protein sequence ID" value="MBB3927435.1"/>
    <property type="molecule type" value="Genomic_DNA"/>
</dbReference>
<keyword evidence="2" id="KW-0378">Hydrolase</keyword>
<dbReference type="PANTHER" id="PTHR33490:SF6">
    <property type="entry name" value="SLL1049 PROTEIN"/>
    <property type="match status" value="1"/>
</dbReference>
<organism evidence="2 3">
    <name type="scientific">Sphingobium jiangsuense</name>
    <dbReference type="NCBI Taxonomy" id="870476"/>
    <lineage>
        <taxon>Bacteria</taxon>
        <taxon>Pseudomonadati</taxon>
        <taxon>Pseudomonadota</taxon>
        <taxon>Alphaproteobacteria</taxon>
        <taxon>Sphingomonadales</taxon>
        <taxon>Sphingomonadaceae</taxon>
        <taxon>Sphingobium</taxon>
    </lineage>
</organism>
<dbReference type="InterPro" id="IPR002931">
    <property type="entry name" value="Transglutaminase-like"/>
</dbReference>
<dbReference type="Gene3D" id="3.10.620.30">
    <property type="match status" value="1"/>
</dbReference>
<dbReference type="InterPro" id="IPR038765">
    <property type="entry name" value="Papain-like_cys_pep_sf"/>
</dbReference>
<keyword evidence="2" id="KW-0645">Protease</keyword>
<proteinExistence type="predicted"/>
<dbReference type="Proteomes" id="UP000571950">
    <property type="component" value="Unassembled WGS sequence"/>
</dbReference>
<keyword evidence="3" id="KW-1185">Reference proteome</keyword>
<dbReference type="Pfam" id="PF08379">
    <property type="entry name" value="Bact_transglu_N"/>
    <property type="match status" value="1"/>
</dbReference>
<dbReference type="SUPFAM" id="SSF54001">
    <property type="entry name" value="Cysteine proteinases"/>
    <property type="match status" value="1"/>
</dbReference>
<dbReference type="GO" id="GO:0006508">
    <property type="term" value="P:proteolysis"/>
    <property type="evidence" value="ECO:0007669"/>
    <property type="project" value="UniProtKB-KW"/>
</dbReference>
<sequence>MKIAIRHSTTYHFDQPVPYALQRLRLMPKHWAGQRILYWDMRVEGGRCEAEYEDPHLNHVALVRVESGVEEVHVECTGEVETDPAFHGVVGPHRGYAPLWLFRQQTALTRAGAEVGALAQKARGAGGDNDIARLHELSALVLSQVRYEVGATDAATTAEDAARRQAGVCQDHAHIFISAARLLGYPARYVSGYLFMEDRPEQEAGHAWAEAYVDALGWVGFDISNGISPDERYVRVATGRDYAEAAPIRALSFGARDHDMVVNLRVDQQ</sequence>
<reference evidence="2 3" key="1">
    <citation type="submission" date="2020-08" db="EMBL/GenBank/DDBJ databases">
        <title>Genomic Encyclopedia of Type Strains, Phase IV (KMG-IV): sequencing the most valuable type-strain genomes for metagenomic binning, comparative biology and taxonomic classification.</title>
        <authorList>
            <person name="Goeker M."/>
        </authorList>
    </citation>
    <scope>NUCLEOTIDE SEQUENCE [LARGE SCALE GENOMIC DNA]</scope>
    <source>
        <strain evidence="2 3">DSM 26189</strain>
    </source>
</reference>
<dbReference type="AlphaFoldDB" id="A0A7W6FQY3"/>
<dbReference type="GO" id="GO:0008233">
    <property type="term" value="F:peptidase activity"/>
    <property type="evidence" value="ECO:0007669"/>
    <property type="project" value="UniProtKB-KW"/>
</dbReference>
<evidence type="ECO:0000259" key="1">
    <source>
        <dbReference type="SMART" id="SM00460"/>
    </source>
</evidence>
<dbReference type="RefSeq" id="WP_188072938.1">
    <property type="nucleotide sequence ID" value="NZ_BSPS01000130.1"/>
</dbReference>
<gene>
    <name evidence="2" type="ORF">GGR43_003166</name>
</gene>
<dbReference type="SMART" id="SM00460">
    <property type="entry name" value="TGc"/>
    <property type="match status" value="1"/>
</dbReference>
<dbReference type="PANTHER" id="PTHR33490">
    <property type="entry name" value="BLR5614 PROTEIN-RELATED"/>
    <property type="match status" value="1"/>
</dbReference>
<feature type="domain" description="Transglutaminase-like" evidence="1">
    <location>
        <begin position="161"/>
        <end position="225"/>
    </location>
</feature>
<dbReference type="Pfam" id="PF01841">
    <property type="entry name" value="Transglut_core"/>
    <property type="match status" value="1"/>
</dbReference>
<evidence type="ECO:0000313" key="3">
    <source>
        <dbReference type="Proteomes" id="UP000571950"/>
    </source>
</evidence>
<comment type="caution">
    <text evidence="2">The sequence shown here is derived from an EMBL/GenBank/DDBJ whole genome shotgun (WGS) entry which is preliminary data.</text>
</comment>
<name>A0A7W6FQY3_9SPHN</name>
<accession>A0A7W6FQY3</accession>
<dbReference type="InterPro" id="IPR013589">
    <property type="entry name" value="Bac_transglu_N"/>
</dbReference>